<gene>
    <name evidence="1" type="ORF">F5148DRAFT_853195</name>
</gene>
<evidence type="ECO:0000313" key="1">
    <source>
        <dbReference type="EMBL" id="KAI9512564.1"/>
    </source>
</evidence>
<proteinExistence type="predicted"/>
<dbReference type="Proteomes" id="UP001207468">
    <property type="component" value="Unassembled WGS sequence"/>
</dbReference>
<accession>A0ACC0UNA9</accession>
<comment type="caution">
    <text evidence="1">The sequence shown here is derived from an EMBL/GenBank/DDBJ whole genome shotgun (WGS) entry which is preliminary data.</text>
</comment>
<reference evidence="1" key="1">
    <citation type="submission" date="2021-03" db="EMBL/GenBank/DDBJ databases">
        <title>Evolutionary priming and transition to the ectomycorrhizal habit in an iconic lineage of mushroom-forming fungi: is preadaptation a requirement?</title>
        <authorList>
            <consortium name="DOE Joint Genome Institute"/>
            <person name="Looney B.P."/>
            <person name="Miyauchi S."/>
            <person name="Morin E."/>
            <person name="Drula E."/>
            <person name="Courty P.E."/>
            <person name="Chicoki N."/>
            <person name="Fauchery L."/>
            <person name="Kohler A."/>
            <person name="Kuo A."/>
            <person name="LaButti K."/>
            <person name="Pangilinan J."/>
            <person name="Lipzen A."/>
            <person name="Riley R."/>
            <person name="Andreopoulos W."/>
            <person name="He G."/>
            <person name="Johnson J."/>
            <person name="Barry K.W."/>
            <person name="Grigoriev I.V."/>
            <person name="Nagy L."/>
            <person name="Hibbett D."/>
            <person name="Henrissat B."/>
            <person name="Matheny P.B."/>
            <person name="Labbe J."/>
            <person name="Martin A.F."/>
        </authorList>
    </citation>
    <scope>NUCLEOTIDE SEQUENCE</scope>
    <source>
        <strain evidence="1">BPL698</strain>
    </source>
</reference>
<protein>
    <submittedName>
        <fullName evidence="1">Uncharacterized protein</fullName>
    </submittedName>
</protein>
<evidence type="ECO:0000313" key="2">
    <source>
        <dbReference type="Proteomes" id="UP001207468"/>
    </source>
</evidence>
<dbReference type="EMBL" id="JAGFNK010000008">
    <property type="protein sequence ID" value="KAI9512564.1"/>
    <property type="molecule type" value="Genomic_DNA"/>
</dbReference>
<sequence length="839" mass="92877">MALLESVPLREWGTRYDSLSTSPSPSAISAVPQPKTGDKLSHEASVFVGSLPTNVEHEELSARLKDHLSIYVDVNLVRIIRDSRGGVCAFVQCDDSTSAAQFLQTVRSQPPQSFMGRHLRFEPARSQRTLWISYRKPIEVICDADRGLSVPSSNSNGRLVEFDLPNVMRISRTPGSRRVTIHYSVQAVHFDGITTTTSTPSHSLQEQDSTNSVLSGVGLVLSPLQFDSQTLHQIASFFGPLESFGQLEHTENARVYSYPHNADRSENMDPGCWEIKWENRTDCLSALATLRSVPHLTVTWPNQQHALIPRRTIAFNRSHHVKDRLTVKPQFDSQQGQPRRGHDHIVTDQVIPPLDPSFARKHSVDTAAASVGSQSSSDPLSTPNNGDLPISSDDWTIVDAGINTDFHVPETFPDAVDSNQLQTSGVRLCDNHQERRGDNVLCTDGLPSSQWSNPLEWSEVVSDRAAHPKVASLSPAFPLHDPAHVENLASPFIPRSPRPVYPSVGNAFNFYDNFAIPPALQWSETRPRRHSEPGDENVDVNPRNVHNQTTIFVGGLEVHGRCTWDEQRLKGVFGQYGEIVEVKLVRPAHRKSAFAFVTYKNAKSSLRAIQAEHDRIYDGRHIRVQLRDSSVQKAHGSKPSFRATEGRTFSPRHQFGPRMNSSPVDTPSHVQNGIGPVMPIPCEEFIPALPHFPNGAASVHPESRGQVPENTCVPLIPSQASSTMVSCVPPITYPPAPPTAFYAPAPWFMHPYTYGPPHIVPGYPPVPLTSVVGANEAGRPLPSNTMYQQMPHYSVYPLPLHPIPPTRQQPVESASVSERRAPLQPTGFIEKGATQERIR</sequence>
<organism evidence="1 2">
    <name type="scientific">Russula earlei</name>
    <dbReference type="NCBI Taxonomy" id="71964"/>
    <lineage>
        <taxon>Eukaryota</taxon>
        <taxon>Fungi</taxon>
        <taxon>Dikarya</taxon>
        <taxon>Basidiomycota</taxon>
        <taxon>Agaricomycotina</taxon>
        <taxon>Agaricomycetes</taxon>
        <taxon>Russulales</taxon>
        <taxon>Russulaceae</taxon>
        <taxon>Russula</taxon>
    </lineage>
</organism>
<keyword evidence="2" id="KW-1185">Reference proteome</keyword>
<name>A0ACC0UNA9_9AGAM</name>